<dbReference type="Pfam" id="PF13531">
    <property type="entry name" value="SBP_bac_11"/>
    <property type="match status" value="1"/>
</dbReference>
<dbReference type="Proteomes" id="UP001288620">
    <property type="component" value="Unassembled WGS sequence"/>
</dbReference>
<keyword evidence="3" id="KW-1185">Reference proteome</keyword>
<sequence length="266" mass="27799">MRTFPSSLLATLVLASLSGTAAADDVTVMISGGFKAALEKLAPDYEKASGHHLVIVPGPSMGKTPQAIPNRLARGEKADVVIMVGDALSDLERAKRTQTGSRVELADSPIGVVVKKGAPVPDIKTDAALRATLLQARSVAYSDSASGRYVSTTLFKKLGIDNQMQTKARMVERIPVASEVAKGTYALGFQQVSELLPVSGVTFVGELPDNVQYITRFAGAVTANATHPQAGKALLTFLASPQAQKVVTATGMHTVKAAAKATDTVQ</sequence>
<organism evidence="2 3">
    <name type="scientific">Pantoea eucrina</name>
    <dbReference type="NCBI Taxonomy" id="472693"/>
    <lineage>
        <taxon>Bacteria</taxon>
        <taxon>Pseudomonadati</taxon>
        <taxon>Pseudomonadota</taxon>
        <taxon>Gammaproteobacteria</taxon>
        <taxon>Enterobacterales</taxon>
        <taxon>Erwiniaceae</taxon>
        <taxon>Pantoea</taxon>
    </lineage>
</organism>
<name>A0ABU5LJ19_9GAMM</name>
<dbReference type="EMBL" id="JAOBTT010000002">
    <property type="protein sequence ID" value="MDZ7279930.1"/>
    <property type="molecule type" value="Genomic_DNA"/>
</dbReference>
<dbReference type="SUPFAM" id="SSF53850">
    <property type="entry name" value="Periplasmic binding protein-like II"/>
    <property type="match status" value="1"/>
</dbReference>
<protein>
    <submittedName>
        <fullName evidence="2">Substrate-binding domain-containing protein</fullName>
    </submittedName>
</protein>
<evidence type="ECO:0000256" key="1">
    <source>
        <dbReference type="SAM" id="SignalP"/>
    </source>
</evidence>
<dbReference type="PANTHER" id="PTHR30632">
    <property type="entry name" value="MOLYBDATE-BINDING PERIPLASMIC PROTEIN"/>
    <property type="match status" value="1"/>
</dbReference>
<dbReference type="RefSeq" id="WP_322543830.1">
    <property type="nucleotide sequence ID" value="NZ_JAOBTT010000002.1"/>
</dbReference>
<reference evidence="3" key="1">
    <citation type="submission" date="2023-07" db="EMBL/GenBank/DDBJ databases">
        <title>Structural and functional analysis of rice phyllospheric bacteria for their antimicrobial properties and defense elicitation against blast disease.</title>
        <authorList>
            <person name="Sahu K.P."/>
            <person name="Asharani P."/>
            <person name="Kumar M."/>
            <person name="Reddy B."/>
            <person name="Kumar A."/>
        </authorList>
    </citation>
    <scope>NUCLEOTIDE SEQUENCE [LARGE SCALE GENOMIC DNA]</scope>
    <source>
        <strain evidence="3">OsEp_Plm_30P10</strain>
    </source>
</reference>
<evidence type="ECO:0000313" key="2">
    <source>
        <dbReference type="EMBL" id="MDZ7279930.1"/>
    </source>
</evidence>
<dbReference type="Gene3D" id="3.40.190.10">
    <property type="entry name" value="Periplasmic binding protein-like II"/>
    <property type="match status" value="2"/>
</dbReference>
<keyword evidence="1" id="KW-0732">Signal</keyword>
<proteinExistence type="predicted"/>
<feature type="signal peptide" evidence="1">
    <location>
        <begin position="1"/>
        <end position="23"/>
    </location>
</feature>
<dbReference type="InterPro" id="IPR050682">
    <property type="entry name" value="ModA/WtpA"/>
</dbReference>
<accession>A0ABU5LJ19</accession>
<comment type="caution">
    <text evidence="2">The sequence shown here is derived from an EMBL/GenBank/DDBJ whole genome shotgun (WGS) entry which is preliminary data.</text>
</comment>
<gene>
    <name evidence="2" type="ORF">N4G40_16895</name>
</gene>
<feature type="chain" id="PRO_5046905490" evidence="1">
    <location>
        <begin position="24"/>
        <end position="266"/>
    </location>
</feature>
<evidence type="ECO:0000313" key="3">
    <source>
        <dbReference type="Proteomes" id="UP001288620"/>
    </source>
</evidence>
<dbReference type="PANTHER" id="PTHR30632:SF11">
    <property type="entry name" value="BLR4797 PROTEIN"/>
    <property type="match status" value="1"/>
</dbReference>